<evidence type="ECO:0000256" key="1">
    <source>
        <dbReference type="SAM" id="MobiDB-lite"/>
    </source>
</evidence>
<dbReference type="RefSeq" id="WP_191725003.1">
    <property type="nucleotide sequence ID" value="NZ_JACSPY010000001.1"/>
</dbReference>
<dbReference type="EMBL" id="JACSPY010000001">
    <property type="protein sequence ID" value="MBD8019401.1"/>
    <property type="molecule type" value="Genomic_DNA"/>
</dbReference>
<sequence length="125" mass="13020">MNIYTSEFWAATGERALRTFAQASAALLAGDGLGILDIDWTSVLSVASLATIVSVLMSVASSPIGTPGPALVATEAIGVRSAEAEVWEAHQEVTGEPGEVGPELPAPVEMSDDEASEPIIYRPEH</sequence>
<organism evidence="2 3">
    <name type="scientific">Brevibacterium gallinarum</name>
    <dbReference type="NCBI Taxonomy" id="2762220"/>
    <lineage>
        <taxon>Bacteria</taxon>
        <taxon>Bacillati</taxon>
        <taxon>Actinomycetota</taxon>
        <taxon>Actinomycetes</taxon>
        <taxon>Micrococcales</taxon>
        <taxon>Brevibacteriaceae</taxon>
        <taxon>Brevibacterium</taxon>
    </lineage>
</organism>
<gene>
    <name evidence="2" type="ORF">H9634_01200</name>
</gene>
<evidence type="ECO:0000313" key="3">
    <source>
        <dbReference type="Proteomes" id="UP000651517"/>
    </source>
</evidence>
<feature type="compositionally biased region" description="Low complexity" evidence="1">
    <location>
        <begin position="94"/>
        <end position="109"/>
    </location>
</feature>
<reference evidence="2 3" key="1">
    <citation type="submission" date="2020-08" db="EMBL/GenBank/DDBJ databases">
        <title>A Genomic Blueprint of the Chicken Gut Microbiome.</title>
        <authorList>
            <person name="Gilroy R."/>
            <person name="Ravi A."/>
            <person name="Getino M."/>
            <person name="Pursley I."/>
            <person name="Horton D.L."/>
            <person name="Alikhan N.-F."/>
            <person name="Baker D."/>
            <person name="Gharbi K."/>
            <person name="Hall N."/>
            <person name="Watson M."/>
            <person name="Adriaenssens E.M."/>
            <person name="Foster-Nyarko E."/>
            <person name="Jarju S."/>
            <person name="Secka A."/>
            <person name="Antonio M."/>
            <person name="Oren A."/>
            <person name="Chaudhuri R."/>
            <person name="La Ragione R.M."/>
            <person name="Hildebrand F."/>
            <person name="Pallen M.J."/>
        </authorList>
    </citation>
    <scope>NUCLEOTIDE SEQUENCE [LARGE SCALE GENOMIC DNA]</scope>
    <source>
        <strain evidence="2 3">Re57</strain>
    </source>
</reference>
<proteinExistence type="predicted"/>
<feature type="region of interest" description="Disordered" evidence="1">
    <location>
        <begin position="90"/>
        <end position="125"/>
    </location>
</feature>
<comment type="caution">
    <text evidence="2">The sequence shown here is derived from an EMBL/GenBank/DDBJ whole genome shotgun (WGS) entry which is preliminary data.</text>
</comment>
<dbReference type="Proteomes" id="UP000651517">
    <property type="component" value="Unassembled WGS sequence"/>
</dbReference>
<evidence type="ECO:0000313" key="2">
    <source>
        <dbReference type="EMBL" id="MBD8019401.1"/>
    </source>
</evidence>
<name>A0ABR8WRT3_9MICO</name>
<accession>A0ABR8WRT3</accession>
<protein>
    <submittedName>
        <fullName evidence="2">Holin</fullName>
    </submittedName>
</protein>
<dbReference type="Pfam" id="PF16945">
    <property type="entry name" value="Phage_r1t_holin"/>
    <property type="match status" value="1"/>
</dbReference>
<dbReference type="InterPro" id="IPR020109">
    <property type="entry name" value="Holin_r1t"/>
</dbReference>
<keyword evidence="3" id="KW-1185">Reference proteome</keyword>